<evidence type="ECO:0000313" key="2">
    <source>
        <dbReference type="Proteomes" id="UP000195913"/>
    </source>
</evidence>
<dbReference type="InterPro" id="IPR040442">
    <property type="entry name" value="Pyrv_kinase-like_dom_sf"/>
</dbReference>
<organism evidence="1 2">
    <name type="scientific">Arthrobacter rhombi</name>
    <dbReference type="NCBI Taxonomy" id="71253"/>
    <lineage>
        <taxon>Bacteria</taxon>
        <taxon>Bacillati</taxon>
        <taxon>Actinomycetota</taxon>
        <taxon>Actinomycetes</taxon>
        <taxon>Micrococcales</taxon>
        <taxon>Micrococcaceae</taxon>
        <taxon>Arthrobacter</taxon>
    </lineage>
</organism>
<dbReference type="Proteomes" id="UP000195913">
    <property type="component" value="Unassembled WGS sequence"/>
</dbReference>
<dbReference type="EC" id="2.7.8.23" evidence="1"/>
<dbReference type="PANTHER" id="PTHR42905:SF16">
    <property type="entry name" value="CARBOXYPHOSPHONOENOLPYRUVATE PHOSPHONOMUTASE-LIKE PROTEIN (AFU_ORTHOLOGUE AFUA_5G07230)"/>
    <property type="match status" value="1"/>
</dbReference>
<dbReference type="InterPro" id="IPR015813">
    <property type="entry name" value="Pyrv/PenolPyrv_kinase-like_dom"/>
</dbReference>
<dbReference type="PANTHER" id="PTHR42905">
    <property type="entry name" value="PHOSPHOENOLPYRUVATE CARBOXYLASE"/>
    <property type="match status" value="1"/>
</dbReference>
<dbReference type="EMBL" id="FUHW01000001">
    <property type="protein sequence ID" value="SJM45606.1"/>
    <property type="molecule type" value="Genomic_DNA"/>
</dbReference>
<evidence type="ECO:0000313" key="1">
    <source>
        <dbReference type="EMBL" id="SJM45606.1"/>
    </source>
</evidence>
<dbReference type="Pfam" id="PF13714">
    <property type="entry name" value="PEP_mutase"/>
    <property type="match status" value="1"/>
</dbReference>
<dbReference type="InterPro" id="IPR039556">
    <property type="entry name" value="ICL/PEPM"/>
</dbReference>
<dbReference type="Gene3D" id="3.20.20.60">
    <property type="entry name" value="Phosphoenolpyruvate-binding domains"/>
    <property type="match status" value="1"/>
</dbReference>
<dbReference type="GO" id="GO:0008807">
    <property type="term" value="F:carboxyvinyl-carboxyphosphonate phosphorylmutase activity"/>
    <property type="evidence" value="ECO:0007669"/>
    <property type="project" value="UniProtKB-EC"/>
</dbReference>
<gene>
    <name evidence="1" type="ORF">FM101_00120</name>
</gene>
<dbReference type="SUPFAM" id="SSF51621">
    <property type="entry name" value="Phosphoenolpyruvate/pyruvate domain"/>
    <property type="match status" value="1"/>
</dbReference>
<dbReference type="AlphaFoldDB" id="A0A1R4EPY8"/>
<dbReference type="CDD" id="cd00377">
    <property type="entry name" value="ICL_PEPM"/>
    <property type="match status" value="1"/>
</dbReference>
<keyword evidence="1" id="KW-0808">Transferase</keyword>
<reference evidence="1 2" key="1">
    <citation type="submission" date="2017-02" db="EMBL/GenBank/DDBJ databases">
        <authorList>
            <person name="Peterson S.W."/>
        </authorList>
    </citation>
    <scope>NUCLEOTIDE SEQUENCE [LARGE SCALE GENOMIC DNA]</scope>
    <source>
        <strain evidence="1 2">B Ar 00.02</strain>
    </source>
</reference>
<name>A0A1R4EPY8_9MICC</name>
<keyword evidence="2" id="KW-1185">Reference proteome</keyword>
<proteinExistence type="predicted"/>
<sequence>MAMTPTGLAARFLALHHGPTPLLLANAWDAGSARLFASMGFLALATTSSGYAASLGRLDGQLTRDETLVHAAELVQATELPVSADLENGFADEASAVGRTFELAAHIGLAGASIEDFTGDTESPIYGIEAATERVRAAAEACHRGPAPLVLTGRAENFLHGRPDLADTIRRLQAYQEAGADVLYAPGLTRLADIRSVVTSVDRPVNVLATAQTPEVSALAAIGVGRVSVGGSFAFAAVDAAAAAAREFFEQGTYQYTAHSKTGQGIASRVFGP</sequence>
<accession>A0A1R4EPY8</accession>
<protein>
    <submittedName>
        <fullName evidence="1">Probable carboxyvinyl-carboxyphosphonate phosphorylmutase</fullName>
        <ecNumber evidence="1">2.7.8.23</ecNumber>
    </submittedName>
</protein>